<dbReference type="Gene3D" id="3.90.1150.10">
    <property type="entry name" value="Aspartate Aminotransferase, domain 1"/>
    <property type="match status" value="1"/>
</dbReference>
<evidence type="ECO:0000256" key="1">
    <source>
        <dbReference type="ARBA" id="ARBA00022898"/>
    </source>
</evidence>
<proteinExistence type="predicted"/>
<evidence type="ECO:0000259" key="2">
    <source>
        <dbReference type="Pfam" id="PF00266"/>
    </source>
</evidence>
<dbReference type="OrthoDB" id="9764293at2"/>
<dbReference type="Proteomes" id="UP001303614">
    <property type="component" value="Unassembled WGS sequence"/>
</dbReference>
<dbReference type="PANTHER" id="PTHR43586:SF15">
    <property type="entry name" value="BLR3095 PROTEIN"/>
    <property type="match status" value="1"/>
</dbReference>
<dbReference type="PANTHER" id="PTHR43586">
    <property type="entry name" value="CYSTEINE DESULFURASE"/>
    <property type="match status" value="1"/>
</dbReference>
<protein>
    <submittedName>
        <fullName evidence="3">Aminotransferase class V-fold PLP-dependent enzyme</fullName>
    </submittedName>
    <submittedName>
        <fullName evidence="4">Selenocysteine lyase</fullName>
    </submittedName>
</protein>
<keyword evidence="1" id="KW-0663">Pyridoxal phosphate</keyword>
<keyword evidence="6" id="KW-1185">Reference proteome</keyword>
<dbReference type="Pfam" id="PF00266">
    <property type="entry name" value="Aminotran_5"/>
    <property type="match status" value="1"/>
</dbReference>
<evidence type="ECO:0000313" key="3">
    <source>
        <dbReference type="EMBL" id="MEA5126003.1"/>
    </source>
</evidence>
<dbReference type="InterPro" id="IPR000192">
    <property type="entry name" value="Aminotrans_V_dom"/>
</dbReference>
<dbReference type="Proteomes" id="UP000077659">
    <property type="component" value="Unassembled WGS sequence"/>
</dbReference>
<name>A0A1A9MF93_9XANT</name>
<gene>
    <name evidence="4" type="ORF">A7D17_12430</name>
    <name evidence="3" type="ORF">VB146_19540</name>
</gene>
<dbReference type="Gene3D" id="3.40.640.10">
    <property type="entry name" value="Type I PLP-dependent aspartate aminotransferase-like (Major domain)"/>
    <property type="match status" value="1"/>
</dbReference>
<dbReference type="InterPro" id="IPR015422">
    <property type="entry name" value="PyrdxlP-dep_Trfase_small"/>
</dbReference>
<reference evidence="4 5" key="1">
    <citation type="submission" date="2016-05" db="EMBL/GenBank/DDBJ databases">
        <title>Pathogenic, phenotypic and molecular characterisation of Xanthomonas nasturtii sp. nov. and Xanthomonas floridensis sp. nov., new species of Xanthomonas associated with watercress production in Florida.</title>
        <authorList>
            <person name="Vicente J.G."/>
            <person name="Rothwell S."/>
            <person name="Holub E.B."/>
            <person name="Studholme D.J."/>
        </authorList>
    </citation>
    <scope>NUCLEOTIDE SEQUENCE [LARGE SCALE GENOMIC DNA]</scope>
    <source>
        <strain evidence="4 5">WHRI 8848</strain>
    </source>
</reference>
<keyword evidence="3" id="KW-0808">Transferase</keyword>
<keyword evidence="3" id="KW-0032">Aminotransferase</keyword>
<dbReference type="InterPro" id="IPR015424">
    <property type="entry name" value="PyrdxlP-dep_Trfase"/>
</dbReference>
<dbReference type="GO" id="GO:0016829">
    <property type="term" value="F:lyase activity"/>
    <property type="evidence" value="ECO:0007669"/>
    <property type="project" value="UniProtKB-KW"/>
</dbReference>
<evidence type="ECO:0000313" key="6">
    <source>
        <dbReference type="Proteomes" id="UP001303614"/>
    </source>
</evidence>
<reference evidence="3 6" key="2">
    <citation type="submission" date="2023-12" db="EMBL/GenBank/DDBJ databases">
        <title>Genome sequencing of Xanthomonas floridensis.</title>
        <authorList>
            <person name="Greer S."/>
            <person name="Harrison J."/>
            <person name="Grant M."/>
            <person name="Vicente J."/>
            <person name="Studholme D."/>
        </authorList>
    </citation>
    <scope>NUCLEOTIDE SEQUENCE [LARGE SCALE GENOMIC DNA]</scope>
    <source>
        <strain evidence="3 6">WHRI 8848</strain>
    </source>
</reference>
<dbReference type="InterPro" id="IPR015421">
    <property type="entry name" value="PyrdxlP-dep_Trfase_major"/>
</dbReference>
<dbReference type="EMBL" id="JAYFSO010000032">
    <property type="protein sequence ID" value="MEA5126003.1"/>
    <property type="molecule type" value="Genomic_DNA"/>
</dbReference>
<dbReference type="STRING" id="1843580.A7D17_12430"/>
<dbReference type="EMBL" id="LXNG01000006">
    <property type="protein sequence ID" value="OAG68721.1"/>
    <property type="molecule type" value="Genomic_DNA"/>
</dbReference>
<dbReference type="RefSeq" id="WP_064507978.1">
    <property type="nucleotide sequence ID" value="NZ_JAYFSN010000033.1"/>
</dbReference>
<accession>A0A1A9MF93</accession>
<sequence>MSSFLLSSPLPAPLGWAQRQQAFALPGEVVYLDAASRGPLLRAVHQVAHQAVDALAAPWQLSFDAWLQQIEHLRALAAGLFDHDADALALLPSAAHGLATAARNLPLQRGDAVLVLEGQFPSNLLIWQRRCAEVGGQVLAVPTSPGTVLTDAVLQAIAQTPALRIASLPQAYWLDGRQLDLDRISAALQARGVALVLDLSQSLGVLPTDLPRWKPEFVVSVGHKWLLGPMGLAWLWAAPHWRAQGVPIEEHWIGRDAGSSWEFPVAHAPHYRNGARRFDAGGVADPLRIAMATAALQQVSAWQPVRIAQALGSLTSRWDAALHARGLGDWCTPGHAPHLTALQPPAAALDAVATTLGALGVICTRRHGRLRMAPHLNVTEHALDRVIAALPVER</sequence>
<feature type="domain" description="Aminotransferase class V" evidence="2">
    <location>
        <begin position="67"/>
        <end position="357"/>
    </location>
</feature>
<dbReference type="SUPFAM" id="SSF53383">
    <property type="entry name" value="PLP-dependent transferases"/>
    <property type="match status" value="1"/>
</dbReference>
<organism evidence="4 5">
    <name type="scientific">Xanthomonas floridensis</name>
    <dbReference type="NCBI Taxonomy" id="1843580"/>
    <lineage>
        <taxon>Bacteria</taxon>
        <taxon>Pseudomonadati</taxon>
        <taxon>Pseudomonadota</taxon>
        <taxon>Gammaproteobacteria</taxon>
        <taxon>Lysobacterales</taxon>
        <taxon>Lysobacteraceae</taxon>
        <taxon>Xanthomonas</taxon>
    </lineage>
</organism>
<evidence type="ECO:0000313" key="4">
    <source>
        <dbReference type="EMBL" id="OAG68721.1"/>
    </source>
</evidence>
<dbReference type="GO" id="GO:0008483">
    <property type="term" value="F:transaminase activity"/>
    <property type="evidence" value="ECO:0007669"/>
    <property type="project" value="UniProtKB-KW"/>
</dbReference>
<dbReference type="AlphaFoldDB" id="A0A1A9MF93"/>
<keyword evidence="4" id="KW-0456">Lyase</keyword>
<comment type="caution">
    <text evidence="4">The sequence shown here is derived from an EMBL/GenBank/DDBJ whole genome shotgun (WGS) entry which is preliminary data.</text>
</comment>
<evidence type="ECO:0000313" key="5">
    <source>
        <dbReference type="Proteomes" id="UP000077659"/>
    </source>
</evidence>